<sequence>MESRFPPNPGVVTSSLTHRTRLDTDHHSGGSGQHLVIYLRDQKQWIGCSFVDLEERGVEVGLGFPFPQDEDANLYFPSASRQQPQDFAYLIVDPLKRTVVCFYHTFGSVAF</sequence>
<dbReference type="AlphaFoldDB" id="A0AAE1CVU7"/>
<organism evidence="2 3">
    <name type="scientific">Elysia crispata</name>
    <name type="common">lettuce slug</name>
    <dbReference type="NCBI Taxonomy" id="231223"/>
    <lineage>
        <taxon>Eukaryota</taxon>
        <taxon>Metazoa</taxon>
        <taxon>Spiralia</taxon>
        <taxon>Lophotrochozoa</taxon>
        <taxon>Mollusca</taxon>
        <taxon>Gastropoda</taxon>
        <taxon>Heterobranchia</taxon>
        <taxon>Euthyneura</taxon>
        <taxon>Panpulmonata</taxon>
        <taxon>Sacoglossa</taxon>
        <taxon>Placobranchoidea</taxon>
        <taxon>Plakobranchidae</taxon>
        <taxon>Elysia</taxon>
    </lineage>
</organism>
<dbReference type="EMBL" id="JAWDGP010006508">
    <property type="protein sequence ID" value="KAK3739644.1"/>
    <property type="molecule type" value="Genomic_DNA"/>
</dbReference>
<name>A0AAE1CVU7_9GAST</name>
<evidence type="ECO:0000313" key="2">
    <source>
        <dbReference type="EMBL" id="KAK3739644.1"/>
    </source>
</evidence>
<comment type="caution">
    <text evidence="2">The sequence shown here is derived from an EMBL/GenBank/DDBJ whole genome shotgun (WGS) entry which is preliminary data.</text>
</comment>
<dbReference type="Proteomes" id="UP001283361">
    <property type="component" value="Unassembled WGS sequence"/>
</dbReference>
<keyword evidence="3" id="KW-1185">Reference proteome</keyword>
<proteinExistence type="predicted"/>
<evidence type="ECO:0000256" key="1">
    <source>
        <dbReference type="SAM" id="MobiDB-lite"/>
    </source>
</evidence>
<gene>
    <name evidence="2" type="ORF">RRG08_010144</name>
</gene>
<reference evidence="2" key="1">
    <citation type="journal article" date="2023" name="G3 (Bethesda)">
        <title>A reference genome for the long-term kleptoplast-retaining sea slug Elysia crispata morphotype clarki.</title>
        <authorList>
            <person name="Eastman K.E."/>
            <person name="Pendleton A.L."/>
            <person name="Shaikh M.A."/>
            <person name="Suttiyut T."/>
            <person name="Ogas R."/>
            <person name="Tomko P."/>
            <person name="Gavelis G."/>
            <person name="Widhalm J.R."/>
            <person name="Wisecaver J.H."/>
        </authorList>
    </citation>
    <scope>NUCLEOTIDE SEQUENCE</scope>
    <source>
        <strain evidence="2">ECLA1</strain>
    </source>
</reference>
<feature type="region of interest" description="Disordered" evidence="1">
    <location>
        <begin position="1"/>
        <end position="31"/>
    </location>
</feature>
<protein>
    <submittedName>
        <fullName evidence="2">Uncharacterized protein</fullName>
    </submittedName>
</protein>
<accession>A0AAE1CVU7</accession>
<evidence type="ECO:0000313" key="3">
    <source>
        <dbReference type="Proteomes" id="UP001283361"/>
    </source>
</evidence>